<reference evidence="2" key="1">
    <citation type="submission" date="2020-02" db="EMBL/GenBank/DDBJ databases">
        <authorList>
            <person name="Meier V. D."/>
        </authorList>
    </citation>
    <scope>NUCLEOTIDE SEQUENCE</scope>
    <source>
        <strain evidence="2">AVDCRST_MAG77</strain>
    </source>
</reference>
<evidence type="ECO:0000313" key="2">
    <source>
        <dbReference type="EMBL" id="CAA9252648.1"/>
    </source>
</evidence>
<feature type="compositionally biased region" description="Basic residues" evidence="1">
    <location>
        <begin position="14"/>
        <end position="28"/>
    </location>
</feature>
<name>A0A6J4IHK6_9CHLR</name>
<gene>
    <name evidence="2" type="ORF">AVDCRST_MAG77-2274</name>
</gene>
<proteinExistence type="predicted"/>
<protein>
    <submittedName>
        <fullName evidence="2">Uncharacterized protein conserved in bacteria</fullName>
    </submittedName>
</protein>
<evidence type="ECO:0000256" key="1">
    <source>
        <dbReference type="SAM" id="MobiDB-lite"/>
    </source>
</evidence>
<dbReference type="EMBL" id="CADCTC010000131">
    <property type="protein sequence ID" value="CAA9252648.1"/>
    <property type="molecule type" value="Genomic_DNA"/>
</dbReference>
<dbReference type="AlphaFoldDB" id="A0A6J4IHK6"/>
<feature type="non-terminal residue" evidence="2">
    <location>
        <position position="1"/>
    </location>
</feature>
<sequence length="238" mass="25181">ASSHKCPGAGPRTGRVRRPRAARLRKRCPTTGARPAHRPPARGRGSQCDRQATRACGHAVPGLGELGGRRAGRPSGAWRPRQGSVCLPGGPLAALARGGGTRLWPCLVRREPDRSRLDRSGHLHRRCVELGRCASSNSTTAQPVLQAGDARRPAGHNRATAGYRPHRVVPPRVPAGSGACRRPHPDRRATSSAHRRAPRPSGHGAGQHDRRGATLHPHSGPSGGCLAARHSVPAAREL</sequence>
<feature type="region of interest" description="Disordered" evidence="1">
    <location>
        <begin position="1"/>
        <end position="82"/>
    </location>
</feature>
<feature type="non-terminal residue" evidence="2">
    <location>
        <position position="238"/>
    </location>
</feature>
<accession>A0A6J4IHK6</accession>
<feature type="region of interest" description="Disordered" evidence="1">
    <location>
        <begin position="138"/>
        <end position="238"/>
    </location>
</feature>
<organism evidence="2">
    <name type="scientific">uncultured Chloroflexota bacterium</name>
    <dbReference type="NCBI Taxonomy" id="166587"/>
    <lineage>
        <taxon>Bacteria</taxon>
        <taxon>Bacillati</taxon>
        <taxon>Chloroflexota</taxon>
        <taxon>environmental samples</taxon>
    </lineage>
</organism>